<reference evidence="1 2" key="1">
    <citation type="submission" date="2020-02" db="EMBL/GenBank/DDBJ databases">
        <authorList>
            <person name="Kim M.K."/>
        </authorList>
    </citation>
    <scope>NUCLEOTIDE SEQUENCE [LARGE SCALE GENOMIC DNA]</scope>
    <source>
        <strain evidence="1 2">17J57-3</strain>
    </source>
</reference>
<evidence type="ECO:0000313" key="1">
    <source>
        <dbReference type="EMBL" id="NEX63299.1"/>
    </source>
</evidence>
<dbReference type="Proteomes" id="UP000482155">
    <property type="component" value="Unassembled WGS sequence"/>
</dbReference>
<dbReference type="EMBL" id="JAAIVB010000068">
    <property type="protein sequence ID" value="NEX63299.1"/>
    <property type="molecule type" value="Genomic_DNA"/>
</dbReference>
<evidence type="ECO:0008006" key="3">
    <source>
        <dbReference type="Google" id="ProtNLM"/>
    </source>
</evidence>
<sequence>MKPSSRNTSPSSSSLDACDRPPTLYRYSKREWLERALALGEFRLRPASQDLSASGQILPFGQRASKGAGNYLTLSLANAWDEQLFDAFPGADCCLVVHDTEEFGERMHRAVQRLLPSWAGIDAAISYGKPSPLGSAFSKDVLQAREREWLFAWRPTQPGLAALPLMVRIGSLEGIAELRGRAS</sequence>
<dbReference type="RefSeq" id="WP_163967061.1">
    <property type="nucleotide sequence ID" value="NZ_JAAIVB010000068.1"/>
</dbReference>
<name>A0A6B3SYT0_9BURK</name>
<proteinExistence type="predicted"/>
<evidence type="ECO:0000313" key="2">
    <source>
        <dbReference type="Proteomes" id="UP000482155"/>
    </source>
</evidence>
<dbReference type="AlphaFoldDB" id="A0A6B3SYT0"/>
<comment type="caution">
    <text evidence="1">The sequence shown here is derived from an EMBL/GenBank/DDBJ whole genome shotgun (WGS) entry which is preliminary data.</text>
</comment>
<accession>A0A6B3SYT0</accession>
<organism evidence="1 2">
    <name type="scientific">Noviherbaspirillum galbum</name>
    <dbReference type="NCBI Taxonomy" id="2709383"/>
    <lineage>
        <taxon>Bacteria</taxon>
        <taxon>Pseudomonadati</taxon>
        <taxon>Pseudomonadota</taxon>
        <taxon>Betaproteobacteria</taxon>
        <taxon>Burkholderiales</taxon>
        <taxon>Oxalobacteraceae</taxon>
        <taxon>Noviherbaspirillum</taxon>
    </lineage>
</organism>
<keyword evidence="2" id="KW-1185">Reference proteome</keyword>
<gene>
    <name evidence="1" type="ORF">G3574_19635</name>
</gene>
<protein>
    <recommendedName>
        <fullName evidence="3">RES domain-containing protein</fullName>
    </recommendedName>
</protein>